<dbReference type="OrthoDB" id="9801785at2"/>
<dbReference type="PANTHER" id="PTHR43574">
    <property type="entry name" value="EPIMERASE-RELATED"/>
    <property type="match status" value="1"/>
</dbReference>
<dbReference type="RefSeq" id="WP_118962738.1">
    <property type="nucleotide sequence ID" value="NZ_CP023036.1"/>
</dbReference>
<dbReference type="GO" id="GO:0016853">
    <property type="term" value="F:isomerase activity"/>
    <property type="evidence" value="ECO:0007669"/>
    <property type="project" value="UniProtKB-KW"/>
</dbReference>
<keyword evidence="4" id="KW-1185">Reference proteome</keyword>
<proteinExistence type="predicted"/>
<dbReference type="InterPro" id="IPR036291">
    <property type="entry name" value="NAD(P)-bd_dom_sf"/>
</dbReference>
<evidence type="ECO:0000313" key="4">
    <source>
        <dbReference type="Proteomes" id="UP000264120"/>
    </source>
</evidence>
<dbReference type="InterPro" id="IPR001509">
    <property type="entry name" value="Epimerase_deHydtase"/>
</dbReference>
<feature type="domain" description="NAD-dependent epimerase/dehydratase" evidence="2">
    <location>
        <begin position="3"/>
        <end position="235"/>
    </location>
</feature>
<dbReference type="Pfam" id="PF01370">
    <property type="entry name" value="Epimerase"/>
    <property type="match status" value="1"/>
</dbReference>
<sequence>MRILVTGTAGFIGYHIARRLLADGHRVTGIDGMTPYYDVTLKRQRHTMLRAFDTFACNEFMLEDAQAVGDAFARCRPELVIHLAAQAGVRYSLENPGAYINANLVGTYNVLEQVRQHAPGHLMMASTSSVYGANRDLPFVESQRCDHPLSLYAATKKAAEELAHSYSYLWKIPVTAFRFFTVYGPWGRPDMALFRFTDSMLHDRPIDVYNNGDMARDFTYIDDLVEAVRLLCTKPPCKAGESDPGASPVAPYRVINIGNGQPVSLLAFIAAIEKALGRTAIRNNLPMQPGDMPRTWADCSALQALTGFAPATPVQAGVDEFVAWYRDYYRVPAATAPTEQDCGHAL</sequence>
<dbReference type="Proteomes" id="UP000264120">
    <property type="component" value="Chromosome"/>
</dbReference>
<dbReference type="AlphaFoldDB" id="A0A347WB79"/>
<name>A0A347WB79_9PROT</name>
<protein>
    <submittedName>
        <fullName evidence="3">dTDP-L-rhamnose 4-epimerase</fullName>
        <ecNumber evidence="3">5.1.3.25</ecNumber>
    </submittedName>
</protein>
<keyword evidence="3" id="KW-0413">Isomerase</keyword>
<dbReference type="KEGG" id="ksc:CD178_01340"/>
<evidence type="ECO:0000256" key="1">
    <source>
        <dbReference type="ARBA" id="ARBA00023027"/>
    </source>
</evidence>
<keyword evidence="1" id="KW-0520">NAD</keyword>
<accession>A0A347WB79</accession>
<organism evidence="3 4">
    <name type="scientific">Komagataeibacter saccharivorans</name>
    <dbReference type="NCBI Taxonomy" id="265959"/>
    <lineage>
        <taxon>Bacteria</taxon>
        <taxon>Pseudomonadati</taxon>
        <taxon>Pseudomonadota</taxon>
        <taxon>Alphaproteobacteria</taxon>
        <taxon>Acetobacterales</taxon>
        <taxon>Acetobacteraceae</taxon>
        <taxon>Komagataeibacter</taxon>
    </lineage>
</organism>
<dbReference type="PRINTS" id="PR01713">
    <property type="entry name" value="NUCEPIMERASE"/>
</dbReference>
<gene>
    <name evidence="3" type="primary">wbiB</name>
    <name evidence="3" type="ORF">CD178_01340</name>
</gene>
<dbReference type="EC" id="5.1.3.25" evidence="3"/>
<dbReference type="SUPFAM" id="SSF51735">
    <property type="entry name" value="NAD(P)-binding Rossmann-fold domains"/>
    <property type="match status" value="1"/>
</dbReference>
<dbReference type="EMBL" id="CP023036">
    <property type="protein sequence ID" value="AXY22122.1"/>
    <property type="molecule type" value="Genomic_DNA"/>
</dbReference>
<evidence type="ECO:0000313" key="3">
    <source>
        <dbReference type="EMBL" id="AXY22122.1"/>
    </source>
</evidence>
<reference evidence="3 4" key="1">
    <citation type="submission" date="2017-08" db="EMBL/GenBank/DDBJ databases">
        <title>Complete genome sequence of Gluconacetobacter saccharivorans CV1 isolated from Fermented Vinegar.</title>
        <authorList>
            <person name="Kim S.-Y."/>
        </authorList>
    </citation>
    <scope>NUCLEOTIDE SEQUENCE [LARGE SCALE GENOMIC DNA]</scope>
    <source>
        <strain evidence="3 4">CV1</strain>
    </source>
</reference>
<dbReference type="Gene3D" id="3.40.50.720">
    <property type="entry name" value="NAD(P)-binding Rossmann-like Domain"/>
    <property type="match status" value="1"/>
</dbReference>
<evidence type="ECO:0000259" key="2">
    <source>
        <dbReference type="Pfam" id="PF01370"/>
    </source>
</evidence>